<protein>
    <submittedName>
        <fullName evidence="2">Carboxymethylenebutenolidase</fullName>
    </submittedName>
</protein>
<sequence>MSGEWIELEATDGHRFQAWHIRPEDEPRAGLVIAMEIFGVNGHIRDVAAGFAAEGYEVLAPQLYDRAERGVDLPYDADGVARGRALRERVGWDGPMLDVGACVSHLRRGEERLPTGIVGYCYGGAVAWLAAARVQGLSCAVGYYGTAILNFMNATPKCPTMLHFGEKDATIPLEKIELLADKNPEVAIHVYAADHGFNSDRRANYDEAAASLARERTLDFLEAHLK</sequence>
<reference evidence="3" key="1">
    <citation type="submission" date="2018-05" db="EMBL/GenBank/DDBJ databases">
        <title>Zavarzinia sp. HR-AS.</title>
        <authorList>
            <person name="Lee Y."/>
            <person name="Jeon C.O."/>
        </authorList>
    </citation>
    <scope>NUCLEOTIDE SEQUENCE [LARGE SCALE GENOMIC DNA]</scope>
    <source>
        <strain evidence="3">DSM 1231</strain>
    </source>
</reference>
<gene>
    <name evidence="2" type="ORF">DKG75_04420</name>
</gene>
<dbReference type="EMBL" id="QGLF01000001">
    <property type="protein sequence ID" value="PWR23810.1"/>
    <property type="molecule type" value="Genomic_DNA"/>
</dbReference>
<dbReference type="InterPro" id="IPR029058">
    <property type="entry name" value="AB_hydrolase_fold"/>
</dbReference>
<dbReference type="Proteomes" id="UP000246077">
    <property type="component" value="Unassembled WGS sequence"/>
</dbReference>
<dbReference type="GO" id="GO:0016787">
    <property type="term" value="F:hydrolase activity"/>
    <property type="evidence" value="ECO:0007669"/>
    <property type="project" value="InterPro"/>
</dbReference>
<dbReference type="OrthoDB" id="9771666at2"/>
<organism evidence="2 3">
    <name type="scientific">Zavarzinia compransoris</name>
    <dbReference type="NCBI Taxonomy" id="1264899"/>
    <lineage>
        <taxon>Bacteria</taxon>
        <taxon>Pseudomonadati</taxon>
        <taxon>Pseudomonadota</taxon>
        <taxon>Alphaproteobacteria</taxon>
        <taxon>Rhodospirillales</taxon>
        <taxon>Zavarziniaceae</taxon>
        <taxon>Zavarzinia</taxon>
    </lineage>
</organism>
<proteinExistence type="predicted"/>
<dbReference type="Gene3D" id="3.40.50.1820">
    <property type="entry name" value="alpha/beta hydrolase"/>
    <property type="match status" value="1"/>
</dbReference>
<name>A0A317ECF7_9PROT</name>
<comment type="caution">
    <text evidence="2">The sequence shown here is derived from an EMBL/GenBank/DDBJ whole genome shotgun (WGS) entry which is preliminary data.</text>
</comment>
<feature type="domain" description="Dienelactone hydrolase" evidence="1">
    <location>
        <begin position="16"/>
        <end position="224"/>
    </location>
</feature>
<keyword evidence="3" id="KW-1185">Reference proteome</keyword>
<dbReference type="InterPro" id="IPR002925">
    <property type="entry name" value="Dienelactn_hydro"/>
</dbReference>
<dbReference type="PANTHER" id="PTHR46623:SF6">
    <property type="entry name" value="ALPHA_BETA-HYDROLASES SUPERFAMILY PROTEIN"/>
    <property type="match status" value="1"/>
</dbReference>
<dbReference type="AlphaFoldDB" id="A0A317ECF7"/>
<dbReference type="PANTHER" id="PTHR46623">
    <property type="entry name" value="CARBOXYMETHYLENEBUTENOLIDASE-RELATED"/>
    <property type="match status" value="1"/>
</dbReference>
<dbReference type="InterPro" id="IPR051049">
    <property type="entry name" value="Dienelactone_hydrolase-like"/>
</dbReference>
<evidence type="ECO:0000259" key="1">
    <source>
        <dbReference type="Pfam" id="PF01738"/>
    </source>
</evidence>
<accession>A0A317ECF7</accession>
<dbReference type="SUPFAM" id="SSF53474">
    <property type="entry name" value="alpha/beta-Hydrolases"/>
    <property type="match status" value="1"/>
</dbReference>
<evidence type="ECO:0000313" key="2">
    <source>
        <dbReference type="EMBL" id="PWR23810.1"/>
    </source>
</evidence>
<dbReference type="RefSeq" id="WP_109919840.1">
    <property type="nucleotide sequence ID" value="NZ_QGLF01000001.1"/>
</dbReference>
<dbReference type="Pfam" id="PF01738">
    <property type="entry name" value="DLH"/>
    <property type="match status" value="1"/>
</dbReference>
<evidence type="ECO:0000313" key="3">
    <source>
        <dbReference type="Proteomes" id="UP000246077"/>
    </source>
</evidence>